<organism evidence="2 3">
    <name type="scientific">Esox lucius</name>
    <name type="common">Northern pike</name>
    <dbReference type="NCBI Taxonomy" id="8010"/>
    <lineage>
        <taxon>Eukaryota</taxon>
        <taxon>Metazoa</taxon>
        <taxon>Chordata</taxon>
        <taxon>Craniata</taxon>
        <taxon>Vertebrata</taxon>
        <taxon>Euteleostomi</taxon>
        <taxon>Actinopterygii</taxon>
        <taxon>Neopterygii</taxon>
        <taxon>Teleostei</taxon>
        <taxon>Protacanthopterygii</taxon>
        <taxon>Esociformes</taxon>
        <taxon>Esocidae</taxon>
        <taxon>Esox</taxon>
    </lineage>
</organism>
<dbReference type="GO" id="GO:0003676">
    <property type="term" value="F:nucleic acid binding"/>
    <property type="evidence" value="ECO:0007669"/>
    <property type="project" value="InterPro"/>
</dbReference>
<dbReference type="Proteomes" id="UP000265140">
    <property type="component" value="Chromosome 13"/>
</dbReference>
<proteinExistence type="predicted"/>
<evidence type="ECO:0000313" key="2">
    <source>
        <dbReference type="Ensembl" id="ENSELUP00000092241.1"/>
    </source>
</evidence>
<protein>
    <recommendedName>
        <fullName evidence="4">DDE-1 domain-containing protein</fullName>
    </recommendedName>
</protein>
<evidence type="ECO:0000313" key="3">
    <source>
        <dbReference type="Proteomes" id="UP000265140"/>
    </source>
</evidence>
<name>A0AAY5KU80_ESOLU</name>
<dbReference type="InterPro" id="IPR036397">
    <property type="entry name" value="RNaseH_sf"/>
</dbReference>
<accession>A0AAY5KU80</accession>
<evidence type="ECO:0000256" key="1">
    <source>
        <dbReference type="SAM" id="Phobius"/>
    </source>
</evidence>
<feature type="transmembrane region" description="Helical" evidence="1">
    <location>
        <begin position="115"/>
        <end position="136"/>
    </location>
</feature>
<dbReference type="Ensembl" id="ENSELUT00000107658.1">
    <property type="protein sequence ID" value="ENSELUP00000084129.1"/>
    <property type="gene ID" value="ENSELUG00000036077.1"/>
</dbReference>
<dbReference type="Ensembl" id="ENSELUT00000099873.1">
    <property type="protein sequence ID" value="ENSELUP00000092241.1"/>
    <property type="gene ID" value="ENSELUG00000036077.1"/>
</dbReference>
<dbReference type="GeneTree" id="ENSGT01150000286900"/>
<keyword evidence="3" id="KW-1185">Reference proteome</keyword>
<keyword evidence="1" id="KW-0812">Transmembrane</keyword>
<keyword evidence="1" id="KW-1133">Transmembrane helix</keyword>
<keyword evidence="1" id="KW-0472">Membrane</keyword>
<reference evidence="2" key="2">
    <citation type="submission" date="2025-05" db="UniProtKB">
        <authorList>
            <consortium name="Ensembl"/>
        </authorList>
    </citation>
    <scope>IDENTIFICATION</scope>
</reference>
<dbReference type="Gene3D" id="3.30.420.10">
    <property type="entry name" value="Ribonuclease H-like superfamily/Ribonuclease H"/>
    <property type="match status" value="1"/>
</dbReference>
<dbReference type="AlphaFoldDB" id="A0AAY5KU80"/>
<sequence length="140" mass="16080">MVWGCISAHSMCDLHVCGGTINAELYIQVLEQHMLPSRPHIFQGRTCLFPQDNAKPPSAQITTAWLHSKRVRVLNCPDLSPIENILRIMKQKIRQRAKEISVSTFDILSLYYSKFYIGIHFSHCIAFCFICILRSIPTIF</sequence>
<evidence type="ECO:0008006" key="4">
    <source>
        <dbReference type="Google" id="ProtNLM"/>
    </source>
</evidence>
<reference evidence="2 3" key="1">
    <citation type="submission" date="2020-02" db="EMBL/GenBank/DDBJ databases">
        <title>Esox lucius (northern pike) genome, fEsoLuc1, primary haplotype.</title>
        <authorList>
            <person name="Myers G."/>
            <person name="Karagic N."/>
            <person name="Meyer A."/>
            <person name="Pippel M."/>
            <person name="Reichard M."/>
            <person name="Winkler S."/>
            <person name="Tracey A."/>
            <person name="Sims Y."/>
            <person name="Howe K."/>
            <person name="Rhie A."/>
            <person name="Formenti G."/>
            <person name="Durbin R."/>
            <person name="Fedrigo O."/>
            <person name="Jarvis E.D."/>
        </authorList>
    </citation>
    <scope>NUCLEOTIDE SEQUENCE [LARGE SCALE GENOMIC DNA]</scope>
</reference>